<dbReference type="Proteomes" id="UP000006556">
    <property type="component" value="Chromosome"/>
</dbReference>
<name>A5D3K6_PELTS</name>
<protein>
    <submittedName>
        <fullName evidence="2">HD-GYP domain</fullName>
    </submittedName>
</protein>
<dbReference type="Pfam" id="PF01966">
    <property type="entry name" value="HD"/>
    <property type="match status" value="1"/>
</dbReference>
<proteinExistence type="predicted"/>
<gene>
    <name evidence="2" type="ordered locus">PTH_0998</name>
</gene>
<dbReference type="CDD" id="cd00077">
    <property type="entry name" value="HDc"/>
    <property type="match status" value="2"/>
</dbReference>
<dbReference type="PROSITE" id="PS51832">
    <property type="entry name" value="HD_GYP"/>
    <property type="match status" value="2"/>
</dbReference>
<dbReference type="InterPro" id="IPR006675">
    <property type="entry name" value="HDIG_dom"/>
</dbReference>
<dbReference type="InterPro" id="IPR037522">
    <property type="entry name" value="HD_GYP_dom"/>
</dbReference>
<evidence type="ECO:0000259" key="1">
    <source>
        <dbReference type="PROSITE" id="PS51832"/>
    </source>
</evidence>
<organism evidence="2 3">
    <name type="scientific">Pelotomaculum thermopropionicum (strain DSM 13744 / JCM 10971 / SI)</name>
    <dbReference type="NCBI Taxonomy" id="370438"/>
    <lineage>
        <taxon>Bacteria</taxon>
        <taxon>Bacillati</taxon>
        <taxon>Bacillota</taxon>
        <taxon>Clostridia</taxon>
        <taxon>Eubacteriales</taxon>
        <taxon>Desulfotomaculaceae</taxon>
        <taxon>Pelotomaculum</taxon>
    </lineage>
</organism>
<dbReference type="SUPFAM" id="SSF109604">
    <property type="entry name" value="HD-domain/PDEase-like"/>
    <property type="match status" value="2"/>
</dbReference>
<dbReference type="AlphaFoldDB" id="A5D3K6"/>
<dbReference type="Gene3D" id="1.10.3210.10">
    <property type="entry name" value="Hypothetical protein af1432"/>
    <property type="match status" value="2"/>
</dbReference>
<accession>A5D3K6</accession>
<feature type="domain" description="HD-GYP" evidence="1">
    <location>
        <begin position="209"/>
        <end position="404"/>
    </location>
</feature>
<dbReference type="InterPro" id="IPR052020">
    <property type="entry name" value="Cyclic_di-GMP/3'3'-cGAMP_PDE"/>
</dbReference>
<sequence length="404" mass="45215">MDFFINPHDMLANLSLCLDFFKEGIDRHHQRVARIGLSLAEEIGLAGEEKNLVYTASIIHDIGASTWGEKQLLQQFEVEEPWDHCKNGYQIVNAVDFLKDAGEIVLYHHNRYGGKNRFGPSGSEIPLAARIIHLADRVDVLLKHNVNILLQSGRVTELVKKFSGSIFDPELVGVFFDLARRECFWLNLVSPFLPGELAGAFRPEEVLVSEKDLRQMAEMFARVIDGKSPFTYRHSRGVAGVAAFLAGIMGFGPEEVFLVEVAGLLHDLGKLSVPEEILEKAGALTDEEYTVIKQHTYYTLNILRKAGLPSPIPEFAAYHHEKLDGSGYPFRLDASRLPLGSRIMAVADVFTALREDRPYRPGLDREKIEKIMQKMVLNNALDGAVVETLFSNYGEVDGCFARLS</sequence>
<dbReference type="KEGG" id="pth:PTH_0998"/>
<dbReference type="InterPro" id="IPR006674">
    <property type="entry name" value="HD_domain"/>
</dbReference>
<dbReference type="eggNOG" id="COG2206">
    <property type="taxonomic scope" value="Bacteria"/>
</dbReference>
<dbReference type="HOGENOM" id="CLU_040286_2_0_9"/>
<feature type="domain" description="HD-GYP" evidence="1">
    <location>
        <begin position="3"/>
        <end position="191"/>
    </location>
</feature>
<dbReference type="STRING" id="370438.PTH_0998"/>
<dbReference type="InterPro" id="IPR003607">
    <property type="entry name" value="HD/PDEase_dom"/>
</dbReference>
<evidence type="ECO:0000313" key="3">
    <source>
        <dbReference type="Proteomes" id="UP000006556"/>
    </source>
</evidence>
<reference evidence="3" key="1">
    <citation type="journal article" date="2008" name="Genome Res.">
        <title>The genome of Pelotomaculum thermopropionicum reveals niche-associated evolution in anaerobic microbiota.</title>
        <authorList>
            <person name="Kosaka T."/>
            <person name="Kato S."/>
            <person name="Shimoyama T."/>
            <person name="Ishii S."/>
            <person name="Abe T."/>
            <person name="Watanabe K."/>
        </authorList>
    </citation>
    <scope>NUCLEOTIDE SEQUENCE [LARGE SCALE GENOMIC DNA]</scope>
    <source>
        <strain evidence="3">DSM 13744 / JCM 10971 / SI</strain>
    </source>
</reference>
<dbReference type="NCBIfam" id="TIGR00277">
    <property type="entry name" value="HDIG"/>
    <property type="match status" value="1"/>
</dbReference>
<dbReference type="SMART" id="SM00471">
    <property type="entry name" value="HDc"/>
    <property type="match status" value="2"/>
</dbReference>
<dbReference type="Pfam" id="PF13487">
    <property type="entry name" value="HD_5"/>
    <property type="match status" value="1"/>
</dbReference>
<evidence type="ECO:0000313" key="2">
    <source>
        <dbReference type="EMBL" id="BAF59179.1"/>
    </source>
</evidence>
<dbReference type="EMBL" id="AP009389">
    <property type="protein sequence ID" value="BAF59179.1"/>
    <property type="molecule type" value="Genomic_DNA"/>
</dbReference>
<keyword evidence="3" id="KW-1185">Reference proteome</keyword>
<dbReference type="PANTHER" id="PTHR45228">
    <property type="entry name" value="CYCLIC DI-GMP PHOSPHODIESTERASE TM_0186-RELATED"/>
    <property type="match status" value="1"/>
</dbReference>